<dbReference type="SUPFAM" id="SSF55718">
    <property type="entry name" value="SCP-like"/>
    <property type="match status" value="1"/>
</dbReference>
<evidence type="ECO:0000256" key="1">
    <source>
        <dbReference type="HAMAP-Rule" id="MF_02215"/>
    </source>
</evidence>
<feature type="domain" description="SCP2" evidence="2">
    <location>
        <begin position="14"/>
        <end position="112"/>
    </location>
</feature>
<comment type="similarity">
    <text evidence="1">Belongs to the UbiJ family.</text>
</comment>
<keyword evidence="1" id="KW-0831">Ubiquinone biosynthesis</keyword>
<name>A0ABX0YEJ3_9PSED</name>
<dbReference type="Pfam" id="PF02036">
    <property type="entry name" value="SCP2"/>
    <property type="match status" value="1"/>
</dbReference>
<dbReference type="InterPro" id="IPR003033">
    <property type="entry name" value="SCP2_sterol-bd_dom"/>
</dbReference>
<protein>
    <recommendedName>
        <fullName evidence="1">Ubiquinone biosynthesis accessory factor UbiJ</fullName>
    </recommendedName>
</protein>
<evidence type="ECO:0000313" key="3">
    <source>
        <dbReference type="EMBL" id="NJP00682.1"/>
    </source>
</evidence>
<organism evidence="3 4">
    <name type="scientific">Pseudomonas quercus</name>
    <dbReference type="NCBI Taxonomy" id="2722792"/>
    <lineage>
        <taxon>Bacteria</taxon>
        <taxon>Pseudomonadati</taxon>
        <taxon>Pseudomonadota</taxon>
        <taxon>Gammaproteobacteria</taxon>
        <taxon>Pseudomonadales</taxon>
        <taxon>Pseudomonadaceae</taxon>
        <taxon>Pseudomonas</taxon>
    </lineage>
</organism>
<reference evidence="3 4" key="1">
    <citation type="submission" date="2020-03" db="EMBL/GenBank/DDBJ databases">
        <authorList>
            <person name="Wang L."/>
            <person name="He N."/>
            <person name="Li Y."/>
            <person name="Fang Y."/>
            <person name="Zhang F."/>
        </authorList>
    </citation>
    <scope>NUCLEOTIDE SEQUENCE [LARGE SCALE GENOMIC DNA]</scope>
    <source>
        <strain evidence="4">hsmgli-8</strain>
    </source>
</reference>
<evidence type="ECO:0000259" key="2">
    <source>
        <dbReference type="Pfam" id="PF02036"/>
    </source>
</evidence>
<dbReference type="InterPro" id="IPR038989">
    <property type="entry name" value="UbiJ"/>
</dbReference>
<dbReference type="PANTHER" id="PTHR38693">
    <property type="entry name" value="UBIQUINONE BIOSYNTHESIS PROTEIN UBIJ"/>
    <property type="match status" value="1"/>
</dbReference>
<dbReference type="PANTHER" id="PTHR38693:SF1">
    <property type="entry name" value="UBIQUINONE BIOSYNTHESIS ACCESSORY FACTOR UBIJ"/>
    <property type="match status" value="1"/>
</dbReference>
<gene>
    <name evidence="1" type="primary">ubiJ</name>
    <name evidence="3" type="ORF">HBH25_07385</name>
</gene>
<accession>A0ABX0YEJ3</accession>
<comment type="caution">
    <text evidence="3">The sequence shown here is derived from an EMBL/GenBank/DDBJ whole genome shotgun (WGS) entry which is preliminary data.</text>
</comment>
<comment type="function">
    <text evidence="1">Required for ubiquinone (coenzyme Q) biosynthesis. Binds hydrophobic ubiquinone biosynthetic intermediates via its SCP2 domain and is essential for the stability of the Ubi complex. May constitute a docking platform where Ubi enzymes assemble and access their SCP2-bound polyprenyl substrates.</text>
</comment>
<dbReference type="Proteomes" id="UP000746535">
    <property type="component" value="Unassembled WGS sequence"/>
</dbReference>
<proteinExistence type="inferred from homology"/>
<comment type="subcellular location">
    <subcellularLocation>
        <location evidence="1">Cytoplasm</location>
    </subcellularLocation>
</comment>
<evidence type="ECO:0000313" key="4">
    <source>
        <dbReference type="Proteomes" id="UP000746535"/>
    </source>
</evidence>
<keyword evidence="1" id="KW-0963">Cytoplasm</keyword>
<dbReference type="EMBL" id="JAAVJI010000003">
    <property type="protein sequence ID" value="NJP00682.1"/>
    <property type="molecule type" value="Genomic_DNA"/>
</dbReference>
<comment type="pathway">
    <text evidence="1">Cofactor biosynthesis; ubiquinone biosynthesis.</text>
</comment>
<keyword evidence="4" id="KW-1185">Reference proteome</keyword>
<dbReference type="HAMAP" id="MF_02215">
    <property type="entry name" value="UbiJ"/>
    <property type="match status" value="1"/>
</dbReference>
<sequence>MVKDGLLAAAEAGLNATLRLDSTALPRLARLAGQVILVDCVQPLQRLYVIPGPEGLTLARHWEAPADCTLRAPLGTLVQLAVRKDKTRVLHAPDVTLSGDSAALMELAAVLEGLSLDWEYEVSRWLGPVPAALLGSHVRLHTQWAKRGGERMLATLADYLNEETQTLVGKREADARLRELDQLKLDTDRLQARFDRLLRTLEASDNA</sequence>
<dbReference type="InterPro" id="IPR036527">
    <property type="entry name" value="SCP2_sterol-bd_dom_sf"/>
</dbReference>
<dbReference type="RefSeq" id="WP_168083035.1">
    <property type="nucleotide sequence ID" value="NZ_JAAVJI010000003.1"/>
</dbReference>